<evidence type="ECO:0000259" key="9">
    <source>
        <dbReference type="PROSITE" id="PS51225"/>
    </source>
</evidence>
<feature type="domain" description="MARVEL" evidence="9">
    <location>
        <begin position="7"/>
        <end position="190"/>
    </location>
</feature>
<evidence type="ECO:0000256" key="4">
    <source>
        <dbReference type="ARBA" id="ARBA00022989"/>
    </source>
</evidence>
<dbReference type="PROSITE" id="PS51225">
    <property type="entry name" value="MARVEL"/>
    <property type="match status" value="1"/>
</dbReference>
<evidence type="ECO:0000256" key="7">
    <source>
        <dbReference type="PROSITE-ProRule" id="PRU00581"/>
    </source>
</evidence>
<feature type="transmembrane region" description="Helical" evidence="8">
    <location>
        <begin position="166"/>
        <end position="186"/>
    </location>
</feature>
<evidence type="ECO:0000256" key="2">
    <source>
        <dbReference type="ARBA" id="ARBA00006476"/>
    </source>
</evidence>
<evidence type="ECO:0000256" key="1">
    <source>
        <dbReference type="ARBA" id="ARBA00004141"/>
    </source>
</evidence>
<evidence type="ECO:0000256" key="3">
    <source>
        <dbReference type="ARBA" id="ARBA00022692"/>
    </source>
</evidence>
<comment type="similarity">
    <text evidence="2">Belongs to the synaptophysin/synaptobrevin family.</text>
</comment>
<dbReference type="EMBL" id="GANO01003981">
    <property type="protein sequence ID" value="JAB55890.1"/>
    <property type="molecule type" value="mRNA"/>
</dbReference>
<accession>U5ENQ2</accession>
<feature type="transmembrane region" description="Helical" evidence="8">
    <location>
        <begin position="76"/>
        <end position="98"/>
    </location>
</feature>
<dbReference type="InterPro" id="IPR008253">
    <property type="entry name" value="Marvel"/>
</dbReference>
<dbReference type="AlphaFoldDB" id="U5ENQ2"/>
<dbReference type="PANTHER" id="PTHR10306:SF17">
    <property type="entry name" value="MARVEL DOMAIN-CONTAINING PROTEIN"/>
    <property type="match status" value="1"/>
</dbReference>
<evidence type="ECO:0000313" key="10">
    <source>
        <dbReference type="EMBL" id="JAB55890.1"/>
    </source>
</evidence>
<dbReference type="Pfam" id="PF01284">
    <property type="entry name" value="MARVEL"/>
    <property type="match status" value="1"/>
</dbReference>
<dbReference type="GO" id="GO:0030672">
    <property type="term" value="C:synaptic vesicle membrane"/>
    <property type="evidence" value="ECO:0007669"/>
    <property type="project" value="TreeGrafter"/>
</dbReference>
<sequence length="204" mass="22770">MNYTIVPFQEPRGVMRILQLIFAICAFATTVNFDYSMSFDCGGKKIEITIDYPFRTYEKICDTGAIPLDVSSDAKFFVATGVLSLMYCLFIIAVYAVFEELYKSKSEIPIADFMLTTILAIFWLSGSAAWSNGTNTFKASTDSAAIIKDCTGCQVTSIGSFSGLNISLLLGYLNFFLWASDLWFIYKETIWFQGRQTGTDVQAT</sequence>
<feature type="transmembrane region" description="Helical" evidence="8">
    <location>
        <begin position="110"/>
        <end position="130"/>
    </location>
</feature>
<keyword evidence="6" id="KW-0325">Glycoprotein</keyword>
<dbReference type="PANTHER" id="PTHR10306">
    <property type="entry name" value="SYNAPTOPHYSIN"/>
    <property type="match status" value="1"/>
</dbReference>
<evidence type="ECO:0000256" key="8">
    <source>
        <dbReference type="SAM" id="Phobius"/>
    </source>
</evidence>
<feature type="transmembrane region" description="Helical" evidence="8">
    <location>
        <begin position="17"/>
        <end position="35"/>
    </location>
</feature>
<protein>
    <submittedName>
        <fullName evidence="10">Putative synaptophysin-like 2a</fullName>
    </submittedName>
</protein>
<keyword evidence="5 7" id="KW-0472">Membrane</keyword>
<proteinExistence type="evidence at transcript level"/>
<reference evidence="10" key="1">
    <citation type="journal article" date="2014" name="Insect Biochem. Mol. Biol.">
        <title>An insight into the sialome of the frog biting fly, Corethrella appendiculata.</title>
        <authorList>
            <person name="Ribeiro J.M.C."/>
            <person name="Chagas A.C."/>
            <person name="Pham V.M."/>
            <person name="Lounibos L.P."/>
            <person name="Calvo E."/>
        </authorList>
    </citation>
    <scope>NUCLEOTIDE SEQUENCE</scope>
    <source>
        <tissue evidence="10">Salivary glands</tissue>
    </source>
</reference>
<keyword evidence="4 8" id="KW-1133">Transmembrane helix</keyword>
<organism evidence="10">
    <name type="scientific">Corethrella appendiculata</name>
    <dbReference type="NCBI Taxonomy" id="1370023"/>
    <lineage>
        <taxon>Eukaryota</taxon>
        <taxon>Metazoa</taxon>
        <taxon>Ecdysozoa</taxon>
        <taxon>Arthropoda</taxon>
        <taxon>Hexapoda</taxon>
        <taxon>Insecta</taxon>
        <taxon>Pterygota</taxon>
        <taxon>Neoptera</taxon>
        <taxon>Endopterygota</taxon>
        <taxon>Diptera</taxon>
        <taxon>Nematocera</taxon>
        <taxon>Culicoidea</taxon>
        <taxon>Chaoboridae</taxon>
        <taxon>Corethrella</taxon>
    </lineage>
</organism>
<comment type="subcellular location">
    <subcellularLocation>
        <location evidence="1">Membrane</location>
        <topology evidence="1">Multi-pass membrane protein</topology>
    </subcellularLocation>
</comment>
<evidence type="ECO:0000256" key="6">
    <source>
        <dbReference type="ARBA" id="ARBA00023180"/>
    </source>
</evidence>
<evidence type="ECO:0000256" key="5">
    <source>
        <dbReference type="ARBA" id="ARBA00023136"/>
    </source>
</evidence>
<keyword evidence="3 7" id="KW-0812">Transmembrane</keyword>
<dbReference type="InterPro" id="IPR001285">
    <property type="entry name" value="Synaptophysin/porin"/>
</dbReference>
<name>U5ENQ2_9DIPT</name>